<dbReference type="EMBL" id="CP001032">
    <property type="protein sequence ID" value="ACB76370.1"/>
    <property type="molecule type" value="Genomic_DNA"/>
</dbReference>
<dbReference type="Gene3D" id="3.60.21.10">
    <property type="match status" value="1"/>
</dbReference>
<keyword evidence="3" id="KW-1185">Reference proteome</keyword>
<dbReference type="eggNOG" id="COG0639">
    <property type="taxonomic scope" value="Bacteria"/>
</dbReference>
<dbReference type="OrthoDB" id="9779903at2"/>
<reference evidence="2 3" key="1">
    <citation type="journal article" date="2011" name="J. Bacteriol.">
        <title>Genome sequence of the verrucomicrobium Opitutus terrae PB90-1, an abundant inhabitant of rice paddy soil ecosystems.</title>
        <authorList>
            <person name="van Passel M.W."/>
            <person name="Kant R."/>
            <person name="Palva A."/>
            <person name="Copeland A."/>
            <person name="Lucas S."/>
            <person name="Lapidus A."/>
            <person name="Glavina del Rio T."/>
            <person name="Pitluck S."/>
            <person name="Goltsman E."/>
            <person name="Clum A."/>
            <person name="Sun H."/>
            <person name="Schmutz J."/>
            <person name="Larimer F.W."/>
            <person name="Land M.L."/>
            <person name="Hauser L."/>
            <person name="Kyrpides N."/>
            <person name="Mikhailova N."/>
            <person name="Richardson P.P."/>
            <person name="Janssen P.H."/>
            <person name="de Vos W.M."/>
            <person name="Smidt H."/>
        </authorList>
    </citation>
    <scope>NUCLEOTIDE SEQUENCE [LARGE SCALE GENOMIC DNA]</scope>
    <source>
        <strain evidence="3">DSM 11246 / JCM 15787 / PB90-1</strain>
    </source>
</reference>
<accession>B1ZZG7</accession>
<dbReference type="InterPro" id="IPR050126">
    <property type="entry name" value="Ap4A_hydrolase"/>
</dbReference>
<feature type="domain" description="Calcineurin-like phosphoesterase" evidence="1">
    <location>
        <begin position="4"/>
        <end position="176"/>
    </location>
</feature>
<evidence type="ECO:0000313" key="3">
    <source>
        <dbReference type="Proteomes" id="UP000007013"/>
    </source>
</evidence>
<dbReference type="InterPro" id="IPR004843">
    <property type="entry name" value="Calcineurin-like_PHP"/>
</dbReference>
<dbReference type="PANTHER" id="PTHR42850">
    <property type="entry name" value="METALLOPHOSPHOESTERASE"/>
    <property type="match status" value="1"/>
</dbReference>
<dbReference type="HOGENOM" id="CLU_023125_3_0_0"/>
<dbReference type="GO" id="GO:0005737">
    <property type="term" value="C:cytoplasm"/>
    <property type="evidence" value="ECO:0007669"/>
    <property type="project" value="TreeGrafter"/>
</dbReference>
<dbReference type="STRING" id="452637.Oter_3090"/>
<proteinExistence type="predicted"/>
<dbReference type="PANTHER" id="PTHR42850:SF4">
    <property type="entry name" value="ZINC-DEPENDENT ENDOPOLYPHOSPHATASE"/>
    <property type="match status" value="1"/>
</dbReference>
<dbReference type="InterPro" id="IPR029052">
    <property type="entry name" value="Metallo-depent_PP-like"/>
</dbReference>
<dbReference type="SUPFAM" id="SSF56300">
    <property type="entry name" value="Metallo-dependent phosphatases"/>
    <property type="match status" value="1"/>
</dbReference>
<protein>
    <submittedName>
        <fullName evidence="2">Metallophosphoesterase</fullName>
    </submittedName>
</protein>
<gene>
    <name evidence="2" type="ordered locus">Oter_3090</name>
</gene>
<organism evidence="2 3">
    <name type="scientific">Opitutus terrae (strain DSM 11246 / JCM 15787 / PB90-1)</name>
    <dbReference type="NCBI Taxonomy" id="452637"/>
    <lineage>
        <taxon>Bacteria</taxon>
        <taxon>Pseudomonadati</taxon>
        <taxon>Verrucomicrobiota</taxon>
        <taxon>Opitutia</taxon>
        <taxon>Opitutales</taxon>
        <taxon>Opitutaceae</taxon>
        <taxon>Opitutus</taxon>
    </lineage>
</organism>
<evidence type="ECO:0000259" key="1">
    <source>
        <dbReference type="Pfam" id="PF00149"/>
    </source>
</evidence>
<dbReference type="GO" id="GO:0000298">
    <property type="term" value="F:endopolyphosphatase activity"/>
    <property type="evidence" value="ECO:0007669"/>
    <property type="project" value="TreeGrafter"/>
</dbReference>
<dbReference type="Pfam" id="PF00149">
    <property type="entry name" value="Metallophos"/>
    <property type="match status" value="1"/>
</dbReference>
<evidence type="ECO:0000313" key="2">
    <source>
        <dbReference type="EMBL" id="ACB76370.1"/>
    </source>
</evidence>
<dbReference type="Proteomes" id="UP000007013">
    <property type="component" value="Chromosome"/>
</dbReference>
<name>B1ZZG7_OPITP</name>
<sequence length="220" mass="25062">MNGRLIAIGDIHGCAREFEELLNKLELQRGDRVVLLGDLINRGPESARVLALAREQAHLSLLGNHELRLLNYRKTSDPTHLKKSDYDTLKQLGRRDWAYMAAMPLTYFDRRDGVVLVHGGFLPDLPWRQQPARIVTRVQNIDRDGNPRKRSEAPNCPHWSTLWQGPPFVVYGHTSRPQVARLKWSLGIDTACAMGGRLTACILPEQKLVQVKAHEVYYQP</sequence>
<dbReference type="AlphaFoldDB" id="B1ZZG7"/>
<dbReference type="KEGG" id="ote:Oter_3090"/>
<dbReference type="GO" id="GO:0016791">
    <property type="term" value="F:phosphatase activity"/>
    <property type="evidence" value="ECO:0007669"/>
    <property type="project" value="TreeGrafter"/>
</dbReference>
<dbReference type="GO" id="GO:0006798">
    <property type="term" value="P:polyphosphate catabolic process"/>
    <property type="evidence" value="ECO:0007669"/>
    <property type="project" value="TreeGrafter"/>
</dbReference>